<reference evidence="1 3" key="2">
    <citation type="submission" date="2018-03" db="EMBL/GenBank/DDBJ databases">
        <title>Genomic Encyclopedia of Archaeal and Bacterial Type Strains, Phase II (KMG-II): from individual species to whole genera.</title>
        <authorList>
            <person name="Goeker M."/>
        </authorList>
    </citation>
    <scope>NUCLEOTIDE SEQUENCE [LARGE SCALE GENOMIC DNA]</scope>
    <source>
        <strain evidence="1 3">DSM 25227</strain>
    </source>
</reference>
<proteinExistence type="predicted"/>
<evidence type="ECO:0000313" key="2">
    <source>
        <dbReference type="EMBL" id="SSA50316.1"/>
    </source>
</evidence>
<accession>A0A2Y9B1L4</accession>
<name>A0A2Y9B1L4_9RHOB</name>
<dbReference type="AlphaFoldDB" id="A0A2Y9B1L4"/>
<reference evidence="2 4" key="1">
    <citation type="submission" date="2016-10" db="EMBL/GenBank/DDBJ databases">
        <authorList>
            <person name="Cai Z."/>
        </authorList>
    </citation>
    <scope>NUCLEOTIDE SEQUENCE [LARGE SCALE GENOMIC DNA]</scope>
    <source>
        <strain evidence="2 4">DSM 25227</strain>
    </source>
</reference>
<sequence length="64" mass="7021">MTDARDLTSILAADCDDAFGAAAGDFPRRWSSQGRRLPIARPPRGTDFDDLLLLRLSMIEGTVK</sequence>
<keyword evidence="3" id="KW-1185">Reference proteome</keyword>
<dbReference type="Proteomes" id="UP000251571">
    <property type="component" value="Unassembled WGS sequence"/>
</dbReference>
<evidence type="ECO:0000313" key="3">
    <source>
        <dbReference type="Proteomes" id="UP000245839"/>
    </source>
</evidence>
<protein>
    <submittedName>
        <fullName evidence="2">Uncharacterized protein</fullName>
    </submittedName>
</protein>
<dbReference type="RefSeq" id="WP_109565863.1">
    <property type="nucleotide sequence ID" value="NZ_QGDJ01000013.1"/>
</dbReference>
<gene>
    <name evidence="1" type="ORF">BCF38_11334</name>
    <name evidence="2" type="ORF">SAMN05421539_11334</name>
</gene>
<evidence type="ECO:0000313" key="1">
    <source>
        <dbReference type="EMBL" id="PWJ13803.1"/>
    </source>
</evidence>
<dbReference type="Proteomes" id="UP000245839">
    <property type="component" value="Unassembled WGS sequence"/>
</dbReference>
<evidence type="ECO:0000313" key="4">
    <source>
        <dbReference type="Proteomes" id="UP000251571"/>
    </source>
</evidence>
<dbReference type="EMBL" id="UETC01000013">
    <property type="protein sequence ID" value="SSA50316.1"/>
    <property type="molecule type" value="Genomic_DNA"/>
</dbReference>
<dbReference type="EMBL" id="QGDJ01000013">
    <property type="protein sequence ID" value="PWJ13803.1"/>
    <property type="molecule type" value="Genomic_DNA"/>
</dbReference>
<organism evidence="2 4">
    <name type="scientific">Jannaschia seohaensis</name>
    <dbReference type="NCBI Taxonomy" id="475081"/>
    <lineage>
        <taxon>Bacteria</taxon>
        <taxon>Pseudomonadati</taxon>
        <taxon>Pseudomonadota</taxon>
        <taxon>Alphaproteobacteria</taxon>
        <taxon>Rhodobacterales</taxon>
        <taxon>Roseobacteraceae</taxon>
        <taxon>Jannaschia</taxon>
    </lineage>
</organism>